<dbReference type="GO" id="GO:0004683">
    <property type="term" value="F:calcium/calmodulin-dependent protein kinase activity"/>
    <property type="evidence" value="ECO:0007669"/>
    <property type="project" value="InterPro"/>
</dbReference>
<dbReference type="SUPFAM" id="SSF54427">
    <property type="entry name" value="NTF2-like"/>
    <property type="match status" value="1"/>
</dbReference>
<evidence type="ECO:0000259" key="1">
    <source>
        <dbReference type="Pfam" id="PF08332"/>
    </source>
</evidence>
<dbReference type="Proteomes" id="UP000095751">
    <property type="component" value="Unassembled WGS sequence"/>
</dbReference>
<reference evidence="2 3" key="1">
    <citation type="submission" date="2016-09" db="EMBL/GenBank/DDBJ databases">
        <title>Extensive genetic diversity and differential bi-allelic expression allows diatom success in the polar Southern Ocean.</title>
        <authorList>
            <consortium name="DOE Joint Genome Institute"/>
            <person name="Mock T."/>
            <person name="Otillar R.P."/>
            <person name="Strauss J."/>
            <person name="Dupont C."/>
            <person name="Frickenhaus S."/>
            <person name="Maumus F."/>
            <person name="Mcmullan M."/>
            <person name="Sanges R."/>
            <person name="Schmutz J."/>
            <person name="Toseland A."/>
            <person name="Valas R."/>
            <person name="Veluchamy A."/>
            <person name="Ward B.J."/>
            <person name="Allen A."/>
            <person name="Barry K."/>
            <person name="Falciatore A."/>
            <person name="Ferrante M."/>
            <person name="Fortunato A.E."/>
            <person name="Gloeckner G."/>
            <person name="Gruber A."/>
            <person name="Hipkin R."/>
            <person name="Janech M."/>
            <person name="Kroth P."/>
            <person name="Leese F."/>
            <person name="Lindquist E."/>
            <person name="Lyon B.R."/>
            <person name="Martin J."/>
            <person name="Mayer C."/>
            <person name="Parker M."/>
            <person name="Quesneville H."/>
            <person name="Raymond J."/>
            <person name="Uhlig C."/>
            <person name="Valentin K.U."/>
            <person name="Worden A.Z."/>
            <person name="Armbrust E.V."/>
            <person name="Bowler C."/>
            <person name="Green B."/>
            <person name="Moulton V."/>
            <person name="Van Oosterhout C."/>
            <person name="Grigoriev I."/>
        </authorList>
    </citation>
    <scope>NUCLEOTIDE SEQUENCE [LARGE SCALE GENOMIC DNA]</scope>
    <source>
        <strain evidence="2 3">CCMP1102</strain>
    </source>
</reference>
<keyword evidence="2" id="KW-0418">Kinase</keyword>
<proteinExistence type="predicted"/>
<sequence length="121" mass="13928">LIELNQSLLNSIVDLNYEAYDFLCSDDMSCIEPETNRNVVSGKEFHRYYFDVFATTTTTTKVTMVMPHVQIMCEGNAAVISYVKLTQQTSSGKPPVTIQESETRVWEKRDSKWVNIHFHKS</sequence>
<dbReference type="Pfam" id="PF08332">
    <property type="entry name" value="CaMKII_AD"/>
    <property type="match status" value="1"/>
</dbReference>
<dbReference type="GO" id="GO:0005516">
    <property type="term" value="F:calmodulin binding"/>
    <property type="evidence" value="ECO:0007669"/>
    <property type="project" value="InterPro"/>
</dbReference>
<evidence type="ECO:0000313" key="2">
    <source>
        <dbReference type="EMBL" id="OEU11857.1"/>
    </source>
</evidence>
<protein>
    <submittedName>
        <fullName evidence="2">Calcium/calmodulin dependent protein kinase II, association-domain-containing protein</fullName>
    </submittedName>
</protein>
<dbReference type="EMBL" id="KV784366">
    <property type="protein sequence ID" value="OEU11857.1"/>
    <property type="molecule type" value="Genomic_DNA"/>
</dbReference>
<accession>A0A1E7F142</accession>
<feature type="domain" description="Calcium/calmodulin-dependent protein kinase II association-domain" evidence="1">
    <location>
        <begin position="2"/>
        <end position="121"/>
    </location>
</feature>
<dbReference type="AlphaFoldDB" id="A0A1E7F142"/>
<keyword evidence="2" id="KW-0808">Transferase</keyword>
<feature type="non-terminal residue" evidence="2">
    <location>
        <position position="1"/>
    </location>
</feature>
<dbReference type="Gene3D" id="3.10.450.50">
    <property type="match status" value="1"/>
</dbReference>
<dbReference type="KEGG" id="fcy:FRACYDRAFT_144560"/>
<gene>
    <name evidence="2" type="ORF">FRACYDRAFT_144560</name>
</gene>
<evidence type="ECO:0000313" key="3">
    <source>
        <dbReference type="Proteomes" id="UP000095751"/>
    </source>
</evidence>
<dbReference type="InParanoid" id="A0A1E7F142"/>
<keyword evidence="3" id="KW-1185">Reference proteome</keyword>
<organism evidence="2 3">
    <name type="scientific">Fragilariopsis cylindrus CCMP1102</name>
    <dbReference type="NCBI Taxonomy" id="635003"/>
    <lineage>
        <taxon>Eukaryota</taxon>
        <taxon>Sar</taxon>
        <taxon>Stramenopiles</taxon>
        <taxon>Ochrophyta</taxon>
        <taxon>Bacillariophyta</taxon>
        <taxon>Bacillariophyceae</taxon>
        <taxon>Bacillariophycidae</taxon>
        <taxon>Bacillariales</taxon>
        <taxon>Bacillariaceae</taxon>
        <taxon>Fragilariopsis</taxon>
    </lineage>
</organism>
<name>A0A1E7F142_9STRA</name>
<dbReference type="InterPro" id="IPR032710">
    <property type="entry name" value="NTF2-like_dom_sf"/>
</dbReference>
<dbReference type="InterPro" id="IPR013543">
    <property type="entry name" value="Ca/CaM-dep_prot_kinase-assoc"/>
</dbReference>
<feature type="non-terminal residue" evidence="2">
    <location>
        <position position="121"/>
    </location>
</feature>
<dbReference type="OrthoDB" id="40330at2759"/>